<dbReference type="InterPro" id="IPR001425">
    <property type="entry name" value="Arc/bac/fun_rhodopsins"/>
</dbReference>
<dbReference type="Gene3D" id="1.20.1070.10">
    <property type="entry name" value="Rhodopsin 7-helix transmembrane proteins"/>
    <property type="match status" value="1"/>
</dbReference>
<gene>
    <name evidence="12" type="ORF">FA09DRAFT_307699</name>
</gene>
<evidence type="ECO:0000313" key="13">
    <source>
        <dbReference type="Proteomes" id="UP000245946"/>
    </source>
</evidence>
<dbReference type="PANTHER" id="PTHR28286">
    <property type="match status" value="1"/>
</dbReference>
<keyword evidence="10 12" id="KW-0675">Receptor</keyword>
<dbReference type="GeneID" id="37268112"/>
<protein>
    <submittedName>
        <fullName evidence="12">Family A G protein-coupled receptor-like protein</fullName>
    </submittedName>
</protein>
<comment type="similarity">
    <text evidence="2">Belongs to the archaeal/bacterial/fungal opsin family.</text>
</comment>
<feature type="transmembrane region" description="Helical" evidence="11">
    <location>
        <begin position="159"/>
        <end position="179"/>
    </location>
</feature>
<accession>A0A316ZC52</accession>
<evidence type="ECO:0000256" key="3">
    <source>
        <dbReference type="ARBA" id="ARBA00022543"/>
    </source>
</evidence>
<reference evidence="12 13" key="1">
    <citation type="journal article" date="2018" name="Mol. Biol. Evol.">
        <title>Broad Genomic Sampling Reveals a Smut Pathogenic Ancestry of the Fungal Clade Ustilaginomycotina.</title>
        <authorList>
            <person name="Kijpornyongpan T."/>
            <person name="Mondo S.J."/>
            <person name="Barry K."/>
            <person name="Sandor L."/>
            <person name="Lee J."/>
            <person name="Lipzen A."/>
            <person name="Pangilinan J."/>
            <person name="LaButti K."/>
            <person name="Hainaut M."/>
            <person name="Henrissat B."/>
            <person name="Grigoriev I.V."/>
            <person name="Spatafora J.W."/>
            <person name="Aime M.C."/>
        </authorList>
    </citation>
    <scope>NUCLEOTIDE SEQUENCE [LARGE SCALE GENOMIC DNA]</scope>
    <source>
        <strain evidence="12 13">MCA 4186</strain>
    </source>
</reference>
<dbReference type="RefSeq" id="XP_025598883.1">
    <property type="nucleotide sequence ID" value="XM_025740566.1"/>
</dbReference>
<keyword evidence="7 11" id="KW-1133">Transmembrane helix</keyword>
<evidence type="ECO:0000256" key="5">
    <source>
        <dbReference type="ARBA" id="ARBA00022692"/>
    </source>
</evidence>
<dbReference type="GO" id="GO:0005216">
    <property type="term" value="F:monoatomic ion channel activity"/>
    <property type="evidence" value="ECO:0007669"/>
    <property type="project" value="InterPro"/>
</dbReference>
<dbReference type="Proteomes" id="UP000245946">
    <property type="component" value="Unassembled WGS sequence"/>
</dbReference>
<name>A0A316ZC52_9BASI</name>
<evidence type="ECO:0000256" key="11">
    <source>
        <dbReference type="SAM" id="Phobius"/>
    </source>
</evidence>
<evidence type="ECO:0000256" key="2">
    <source>
        <dbReference type="ARBA" id="ARBA00008130"/>
    </source>
</evidence>
<keyword evidence="13" id="KW-1185">Reference proteome</keyword>
<keyword evidence="6" id="KW-0681">Retinal protein</keyword>
<feature type="transmembrane region" description="Helical" evidence="11">
    <location>
        <begin position="200"/>
        <end position="218"/>
    </location>
</feature>
<comment type="subcellular location">
    <subcellularLocation>
        <location evidence="1">Membrane</location>
        <topology evidence="1">Multi-pass membrane protein</topology>
    </subcellularLocation>
</comment>
<dbReference type="Pfam" id="PF01036">
    <property type="entry name" value="Bac_rhodopsin"/>
    <property type="match status" value="1"/>
</dbReference>
<dbReference type="GO" id="GO:0007602">
    <property type="term" value="P:phototransduction"/>
    <property type="evidence" value="ECO:0007669"/>
    <property type="project" value="UniProtKB-KW"/>
</dbReference>
<keyword evidence="4" id="KW-0716">Sensory transduction</keyword>
<sequence length="285" mass="30624">MNAFYSELVKQPPVGIPGIPPHLNHPEQVTQFGQTVLWVGFAGMSVGVLALFATTFRAQYRYRLLHVAALLVNIFAAISYYAMASGVGKVLVHSPGHHSTVREVFYARYIDWAFTTPLLLLDLTLVAGLPAGEIAIAIIADIVMIVTGAIGALHPSLKYRWGFFTFSMLAFVYVLWSLVGSARSSAFLRHPKVGKMYNGISLALIVLWSAYPVVWVLGEGLGRVTADTEVLLYAVLDLSAKPVWGLALLLAMPDEGHVLLPEWMAAPGGALSGGGYGSVPSGNDA</sequence>
<dbReference type="PANTHER" id="PTHR28286:SF2">
    <property type="entry name" value="BACTERIORHODOPSIN _OPSIN, NOPA (EUROFUNG)"/>
    <property type="match status" value="1"/>
</dbReference>
<dbReference type="GO" id="GO:0005783">
    <property type="term" value="C:endoplasmic reticulum"/>
    <property type="evidence" value="ECO:0007669"/>
    <property type="project" value="TreeGrafter"/>
</dbReference>
<evidence type="ECO:0000256" key="4">
    <source>
        <dbReference type="ARBA" id="ARBA00022606"/>
    </source>
</evidence>
<feature type="transmembrane region" description="Helical" evidence="11">
    <location>
        <begin position="134"/>
        <end position="153"/>
    </location>
</feature>
<evidence type="ECO:0000313" key="12">
    <source>
        <dbReference type="EMBL" id="PWN98604.1"/>
    </source>
</evidence>
<proteinExistence type="inferred from homology"/>
<feature type="transmembrane region" description="Helical" evidence="11">
    <location>
        <begin position="32"/>
        <end position="52"/>
    </location>
</feature>
<evidence type="ECO:0000256" key="6">
    <source>
        <dbReference type="ARBA" id="ARBA00022925"/>
    </source>
</evidence>
<dbReference type="GO" id="GO:0009881">
    <property type="term" value="F:photoreceptor activity"/>
    <property type="evidence" value="ECO:0007669"/>
    <property type="project" value="UniProtKB-KW"/>
</dbReference>
<keyword evidence="8" id="KW-0157">Chromophore</keyword>
<dbReference type="PRINTS" id="PR00251">
    <property type="entry name" value="BACTRLOPSIN"/>
</dbReference>
<keyword evidence="3" id="KW-0600">Photoreceptor protein</keyword>
<dbReference type="SUPFAM" id="SSF81321">
    <property type="entry name" value="Family A G protein-coupled receptor-like"/>
    <property type="match status" value="1"/>
</dbReference>
<evidence type="ECO:0000256" key="7">
    <source>
        <dbReference type="ARBA" id="ARBA00022989"/>
    </source>
</evidence>
<feature type="transmembrane region" description="Helical" evidence="11">
    <location>
        <begin position="230"/>
        <end position="251"/>
    </location>
</feature>
<evidence type="ECO:0000256" key="10">
    <source>
        <dbReference type="ARBA" id="ARBA00023170"/>
    </source>
</evidence>
<dbReference type="SMART" id="SM01021">
    <property type="entry name" value="Bac_rhodopsin"/>
    <property type="match status" value="1"/>
</dbReference>
<organism evidence="12 13">
    <name type="scientific">Tilletiopsis washingtonensis</name>
    <dbReference type="NCBI Taxonomy" id="58919"/>
    <lineage>
        <taxon>Eukaryota</taxon>
        <taxon>Fungi</taxon>
        <taxon>Dikarya</taxon>
        <taxon>Basidiomycota</taxon>
        <taxon>Ustilaginomycotina</taxon>
        <taxon>Exobasidiomycetes</taxon>
        <taxon>Entylomatales</taxon>
        <taxon>Entylomatales incertae sedis</taxon>
        <taxon>Tilletiopsis</taxon>
    </lineage>
</organism>
<keyword evidence="9 11" id="KW-0472">Membrane</keyword>
<dbReference type="PROSITE" id="PS00950">
    <property type="entry name" value="BACTERIAL_OPSIN_1"/>
    <property type="match status" value="1"/>
</dbReference>
<dbReference type="EMBL" id="KZ819291">
    <property type="protein sequence ID" value="PWN98604.1"/>
    <property type="molecule type" value="Genomic_DNA"/>
</dbReference>
<evidence type="ECO:0000256" key="9">
    <source>
        <dbReference type="ARBA" id="ARBA00023136"/>
    </source>
</evidence>
<keyword evidence="5 11" id="KW-0812">Transmembrane</keyword>
<dbReference type="FunFam" id="1.20.1070.10:FF:000160">
    <property type="entry name" value="Related to Opsin-1"/>
    <property type="match status" value="1"/>
</dbReference>
<dbReference type="GO" id="GO:0005886">
    <property type="term" value="C:plasma membrane"/>
    <property type="evidence" value="ECO:0007669"/>
    <property type="project" value="TreeGrafter"/>
</dbReference>
<dbReference type="InterPro" id="IPR018229">
    <property type="entry name" value="Rhodopsin_retinal_BS"/>
</dbReference>
<evidence type="ECO:0000256" key="1">
    <source>
        <dbReference type="ARBA" id="ARBA00004141"/>
    </source>
</evidence>
<evidence type="ECO:0000256" key="8">
    <source>
        <dbReference type="ARBA" id="ARBA00022991"/>
    </source>
</evidence>
<dbReference type="AlphaFoldDB" id="A0A316ZC52"/>
<feature type="transmembrane region" description="Helical" evidence="11">
    <location>
        <begin position="64"/>
        <end position="84"/>
    </location>
</feature>
<dbReference type="OrthoDB" id="536545at2759"/>